<evidence type="ECO:0000256" key="3">
    <source>
        <dbReference type="ARBA" id="ARBA00022679"/>
    </source>
</evidence>
<evidence type="ECO:0000313" key="7">
    <source>
        <dbReference type="Proteomes" id="UP000178127"/>
    </source>
</evidence>
<dbReference type="AlphaFoldDB" id="A0A1F4VAZ2"/>
<dbReference type="GO" id="GO:0016757">
    <property type="term" value="F:glycosyltransferase activity"/>
    <property type="evidence" value="ECO:0007669"/>
    <property type="project" value="UniProtKB-KW"/>
</dbReference>
<proteinExistence type="inferred from homology"/>
<dbReference type="STRING" id="1802620.A3D91_00570"/>
<dbReference type="Gene3D" id="3.90.550.10">
    <property type="entry name" value="Spore Coat Polysaccharide Biosynthesis Protein SpsA, Chain A"/>
    <property type="match status" value="1"/>
</dbReference>
<dbReference type="InterPro" id="IPR029044">
    <property type="entry name" value="Nucleotide-diphossugar_trans"/>
</dbReference>
<dbReference type="EMBL" id="MEVD01000003">
    <property type="protein sequence ID" value="OGC54376.1"/>
    <property type="molecule type" value="Genomic_DNA"/>
</dbReference>
<keyword evidence="4" id="KW-1133">Transmembrane helix</keyword>
<dbReference type="PANTHER" id="PTHR43630:SF1">
    <property type="entry name" value="POLY-BETA-1,6-N-ACETYL-D-GLUCOSAMINE SYNTHASE"/>
    <property type="match status" value="1"/>
</dbReference>
<protein>
    <recommendedName>
        <fullName evidence="5">Glycosyltransferase 2-like domain-containing protein</fullName>
    </recommendedName>
</protein>
<dbReference type="CDD" id="cd06423">
    <property type="entry name" value="CESA_like"/>
    <property type="match status" value="1"/>
</dbReference>
<evidence type="ECO:0000256" key="1">
    <source>
        <dbReference type="ARBA" id="ARBA00006739"/>
    </source>
</evidence>
<dbReference type="InterPro" id="IPR001173">
    <property type="entry name" value="Glyco_trans_2-like"/>
</dbReference>
<feature type="transmembrane region" description="Helical" evidence="4">
    <location>
        <begin position="308"/>
        <end position="331"/>
    </location>
</feature>
<reference evidence="6 7" key="1">
    <citation type="journal article" date="2016" name="Nat. Commun.">
        <title>Thousands of microbial genomes shed light on interconnected biogeochemical processes in an aquifer system.</title>
        <authorList>
            <person name="Anantharaman K."/>
            <person name="Brown C.T."/>
            <person name="Hug L.A."/>
            <person name="Sharon I."/>
            <person name="Castelle C.J."/>
            <person name="Probst A.J."/>
            <person name="Thomas B.C."/>
            <person name="Singh A."/>
            <person name="Wilkins M.J."/>
            <person name="Karaoz U."/>
            <person name="Brodie E.L."/>
            <person name="Williams K.H."/>
            <person name="Hubbard S.S."/>
            <person name="Banfield J.F."/>
        </authorList>
    </citation>
    <scope>NUCLEOTIDE SEQUENCE [LARGE SCALE GENOMIC DNA]</scope>
</reference>
<dbReference type="SUPFAM" id="SSF53448">
    <property type="entry name" value="Nucleotide-diphospho-sugar transferases"/>
    <property type="match status" value="1"/>
</dbReference>
<dbReference type="Pfam" id="PF00535">
    <property type="entry name" value="Glycos_transf_2"/>
    <property type="match status" value="1"/>
</dbReference>
<evidence type="ECO:0000259" key="5">
    <source>
        <dbReference type="Pfam" id="PF00535"/>
    </source>
</evidence>
<comment type="similarity">
    <text evidence="1">Belongs to the glycosyltransferase 2 family.</text>
</comment>
<feature type="domain" description="Glycosyltransferase 2-like" evidence="5">
    <location>
        <begin position="8"/>
        <end position="172"/>
    </location>
</feature>
<keyword evidence="2" id="KW-0328">Glycosyltransferase</keyword>
<accession>A0A1F4VAZ2</accession>
<name>A0A1F4VAZ2_UNCKA</name>
<feature type="transmembrane region" description="Helical" evidence="4">
    <location>
        <begin position="254"/>
        <end position="272"/>
    </location>
</feature>
<sequence>MKRADVAVLIPAINEELVLALTLESVLKIIDKENIFLVNDGSTDRTEQIAKKFIDNVLTIPNSGKARALNASLEHFKLPEKYEYIFFMDADTQPNEEFLDVTMKHFDKDLNKKVACVVGRVHGLGGSWISKYRKWEYFIAHTIHKRAQSYLRSILVVPGCATVYRSFVFKELKFPRGTLTEDMDFTFLLHRNGYTNMVYEDKAVVYTQDPQTLAGYLKQINRWYTGFWQCVRKHQLPWKGQPLDFEVAMLGIEGLYNGLLIIMFFLGIPYLYLTGILHFFSKPLLLDFGIFFFPTILFSAIKNKDKTLILYIPHFYFMRFLSCIVFIKGFFTGFMSEEKDYSWDTQRFVIK</sequence>
<dbReference type="Proteomes" id="UP000178127">
    <property type="component" value="Unassembled WGS sequence"/>
</dbReference>
<organism evidence="6 7">
    <name type="scientific">candidate division WWE3 bacterium RIFCSPHIGHO2_02_FULL_38_14</name>
    <dbReference type="NCBI Taxonomy" id="1802620"/>
    <lineage>
        <taxon>Bacteria</taxon>
        <taxon>Katanobacteria</taxon>
    </lineage>
</organism>
<keyword evidence="4" id="KW-0472">Membrane</keyword>
<evidence type="ECO:0000256" key="4">
    <source>
        <dbReference type="SAM" id="Phobius"/>
    </source>
</evidence>
<gene>
    <name evidence="6" type="ORF">A3D91_00570</name>
</gene>
<comment type="caution">
    <text evidence="6">The sequence shown here is derived from an EMBL/GenBank/DDBJ whole genome shotgun (WGS) entry which is preliminary data.</text>
</comment>
<keyword evidence="4" id="KW-0812">Transmembrane</keyword>
<keyword evidence="3" id="KW-0808">Transferase</keyword>
<dbReference type="PANTHER" id="PTHR43630">
    <property type="entry name" value="POLY-BETA-1,6-N-ACETYL-D-GLUCOSAMINE SYNTHASE"/>
    <property type="match status" value="1"/>
</dbReference>
<evidence type="ECO:0000256" key="2">
    <source>
        <dbReference type="ARBA" id="ARBA00022676"/>
    </source>
</evidence>
<feature type="transmembrane region" description="Helical" evidence="4">
    <location>
        <begin position="284"/>
        <end position="301"/>
    </location>
</feature>
<evidence type="ECO:0000313" key="6">
    <source>
        <dbReference type="EMBL" id="OGC54376.1"/>
    </source>
</evidence>